<comment type="caution">
    <text evidence="1">The sequence shown here is derived from an EMBL/GenBank/DDBJ whole genome shotgun (WGS) entry which is preliminary data.</text>
</comment>
<keyword evidence="2" id="KW-1185">Reference proteome</keyword>
<accession>A0AAV1K1R0</accession>
<proteinExistence type="predicted"/>
<evidence type="ECO:0000313" key="1">
    <source>
        <dbReference type="EMBL" id="CAK1554295.1"/>
    </source>
</evidence>
<evidence type="ECO:0000313" key="2">
    <source>
        <dbReference type="Proteomes" id="UP001497472"/>
    </source>
</evidence>
<dbReference type="AlphaFoldDB" id="A0AAV1K1R0"/>
<organism evidence="1 2">
    <name type="scientific">Leptosia nina</name>
    <dbReference type="NCBI Taxonomy" id="320188"/>
    <lineage>
        <taxon>Eukaryota</taxon>
        <taxon>Metazoa</taxon>
        <taxon>Ecdysozoa</taxon>
        <taxon>Arthropoda</taxon>
        <taxon>Hexapoda</taxon>
        <taxon>Insecta</taxon>
        <taxon>Pterygota</taxon>
        <taxon>Neoptera</taxon>
        <taxon>Endopterygota</taxon>
        <taxon>Lepidoptera</taxon>
        <taxon>Glossata</taxon>
        <taxon>Ditrysia</taxon>
        <taxon>Papilionoidea</taxon>
        <taxon>Pieridae</taxon>
        <taxon>Pierinae</taxon>
        <taxon>Leptosia</taxon>
    </lineage>
</organism>
<protein>
    <submittedName>
        <fullName evidence="1">Uncharacterized protein</fullName>
    </submittedName>
</protein>
<dbReference type="EMBL" id="CAVLEF010000277">
    <property type="protein sequence ID" value="CAK1554295.1"/>
    <property type="molecule type" value="Genomic_DNA"/>
</dbReference>
<name>A0AAV1K1R0_9NEOP</name>
<sequence length="107" mass="12549">MANCHFWREFCPYNSYDKINRFWGDMVRTEQKHTHCTKDHLVQRLDSLLSISLASLSPQTDHVRWPSEMLFGKSTLPLWGLASLRCLTWGYTPIHGQSTQKHSFILL</sequence>
<gene>
    <name evidence="1" type="ORF">LNINA_LOCUS13218</name>
</gene>
<reference evidence="1 2" key="1">
    <citation type="submission" date="2023-11" db="EMBL/GenBank/DDBJ databases">
        <authorList>
            <person name="Okamura Y."/>
        </authorList>
    </citation>
    <scope>NUCLEOTIDE SEQUENCE [LARGE SCALE GENOMIC DNA]</scope>
</reference>
<dbReference type="Proteomes" id="UP001497472">
    <property type="component" value="Unassembled WGS sequence"/>
</dbReference>